<dbReference type="RefSeq" id="WP_225699985.1">
    <property type="nucleotide sequence ID" value="NZ_JAIXNE010000009.1"/>
</dbReference>
<proteinExistence type="predicted"/>
<feature type="chain" id="PRO_5040758303" evidence="1">
    <location>
        <begin position="24"/>
        <end position="156"/>
    </location>
</feature>
<dbReference type="SUPFAM" id="SSF75169">
    <property type="entry name" value="DsrEFH-like"/>
    <property type="match status" value="1"/>
</dbReference>
<gene>
    <name evidence="2" type="ORF">LDX50_29900</name>
</gene>
<accession>A0A9X1HVP4</accession>
<dbReference type="InterPro" id="IPR003787">
    <property type="entry name" value="Sulphur_relay_DsrE/F-like"/>
</dbReference>
<reference evidence="2" key="1">
    <citation type="submission" date="2021-09" db="EMBL/GenBank/DDBJ databases">
        <title>Fulvivirga sp. isolated from coastal sediment.</title>
        <authorList>
            <person name="Yu H."/>
        </authorList>
    </citation>
    <scope>NUCLEOTIDE SEQUENCE</scope>
    <source>
        <strain evidence="2">1062</strain>
    </source>
</reference>
<feature type="signal peptide" evidence="1">
    <location>
        <begin position="1"/>
        <end position="23"/>
    </location>
</feature>
<dbReference type="Proteomes" id="UP001139409">
    <property type="component" value="Unassembled WGS sequence"/>
</dbReference>
<name>A0A9X1HVP4_9BACT</name>
<dbReference type="Pfam" id="PF02635">
    <property type="entry name" value="DsrE"/>
    <property type="match status" value="1"/>
</dbReference>
<dbReference type="InterPro" id="IPR027396">
    <property type="entry name" value="DsrEFH-like"/>
</dbReference>
<keyword evidence="1" id="KW-0732">Signal</keyword>
<comment type="caution">
    <text evidence="2">The sequence shown here is derived from an EMBL/GenBank/DDBJ whole genome shotgun (WGS) entry which is preliminary data.</text>
</comment>
<evidence type="ECO:0000256" key="1">
    <source>
        <dbReference type="SAM" id="SignalP"/>
    </source>
</evidence>
<dbReference type="EMBL" id="JAIXNE010000009">
    <property type="protein sequence ID" value="MCA6079123.1"/>
    <property type="molecule type" value="Genomic_DNA"/>
</dbReference>
<evidence type="ECO:0000313" key="3">
    <source>
        <dbReference type="Proteomes" id="UP001139409"/>
    </source>
</evidence>
<dbReference type="Gene3D" id="3.40.1260.10">
    <property type="entry name" value="DsrEFH-like"/>
    <property type="match status" value="1"/>
</dbReference>
<evidence type="ECO:0000313" key="2">
    <source>
        <dbReference type="EMBL" id="MCA6079123.1"/>
    </source>
</evidence>
<dbReference type="AlphaFoldDB" id="A0A9X1HVP4"/>
<protein>
    <submittedName>
        <fullName evidence="2">DsrE family protein</fullName>
    </submittedName>
</protein>
<keyword evidence="3" id="KW-1185">Reference proteome</keyword>
<sequence length="156" mass="16441">MKSKISIVLSGLLIIMTGFVANATSFSENPAGTVCLTDPAELIINLTSDVTASPQSSLMALHFAEKALENGLKVTIFMNVMGVKLASKDAASIEFNGENLHGIIKSIIAKGGNVVACPMCMKIQGISENDLADGINVSSPGMMMQKLQESPTVFTY</sequence>
<organism evidence="2 3">
    <name type="scientific">Fulvivirga sedimenti</name>
    <dbReference type="NCBI Taxonomy" id="2879465"/>
    <lineage>
        <taxon>Bacteria</taxon>
        <taxon>Pseudomonadati</taxon>
        <taxon>Bacteroidota</taxon>
        <taxon>Cytophagia</taxon>
        <taxon>Cytophagales</taxon>
        <taxon>Fulvivirgaceae</taxon>
        <taxon>Fulvivirga</taxon>
    </lineage>
</organism>